<reference evidence="1 2" key="1">
    <citation type="submission" date="2018-08" db="EMBL/GenBank/DDBJ databases">
        <title>A genome reference for cultivated species of the human gut microbiota.</title>
        <authorList>
            <person name="Zou Y."/>
            <person name="Xue W."/>
            <person name="Luo G."/>
        </authorList>
    </citation>
    <scope>NUCLEOTIDE SEQUENCE [LARGE SCALE GENOMIC DNA]</scope>
    <source>
        <strain evidence="1 2">OM06-2</strain>
    </source>
</reference>
<dbReference type="EMBL" id="QSTW01000011">
    <property type="protein sequence ID" value="RGM90885.1"/>
    <property type="molecule type" value="Genomic_DNA"/>
</dbReference>
<dbReference type="Proteomes" id="UP000260814">
    <property type="component" value="Unassembled WGS sequence"/>
</dbReference>
<name>A0A3E4Z7M7_9BACT</name>
<accession>A0A3E4Z7M7</accession>
<evidence type="ECO:0000313" key="1">
    <source>
        <dbReference type="EMBL" id="RGM90885.1"/>
    </source>
</evidence>
<organism evidence="1 2">
    <name type="scientific">Phocaeicola plebeius</name>
    <dbReference type="NCBI Taxonomy" id="310297"/>
    <lineage>
        <taxon>Bacteria</taxon>
        <taxon>Pseudomonadati</taxon>
        <taxon>Bacteroidota</taxon>
        <taxon>Bacteroidia</taxon>
        <taxon>Bacteroidales</taxon>
        <taxon>Bacteroidaceae</taxon>
        <taxon>Phocaeicola</taxon>
    </lineage>
</organism>
<sequence>MDMESKIEKAKQVFRKMLVDEYGIKSADQFFSTEGEAMAEIYESMKIEQENFNLTDDELNSLLDSIFDEM</sequence>
<evidence type="ECO:0000313" key="2">
    <source>
        <dbReference type="Proteomes" id="UP000260814"/>
    </source>
</evidence>
<dbReference type="AlphaFoldDB" id="A0A3E4Z7M7"/>
<proteinExistence type="predicted"/>
<protein>
    <submittedName>
        <fullName evidence="1">Uncharacterized protein</fullName>
    </submittedName>
</protein>
<comment type="caution">
    <text evidence="1">The sequence shown here is derived from an EMBL/GenBank/DDBJ whole genome shotgun (WGS) entry which is preliminary data.</text>
</comment>
<gene>
    <name evidence="1" type="ORF">DXB87_09180</name>
</gene>